<dbReference type="SUPFAM" id="SSF47413">
    <property type="entry name" value="lambda repressor-like DNA-binding domains"/>
    <property type="match status" value="1"/>
</dbReference>
<dbReference type="SUPFAM" id="SSF54909">
    <property type="entry name" value="Dimeric alpha+beta barrel"/>
    <property type="match status" value="1"/>
</dbReference>
<dbReference type="Gene3D" id="3.30.70.920">
    <property type="match status" value="1"/>
</dbReference>
<evidence type="ECO:0000313" key="1">
    <source>
        <dbReference type="EMBL" id="KHD05729.1"/>
    </source>
</evidence>
<name>A0A0A6P5V7_9GAMM</name>
<organism evidence="1 2">
    <name type="scientific">Candidatus Thiomargarita nelsonii</name>
    <dbReference type="NCBI Taxonomy" id="1003181"/>
    <lineage>
        <taxon>Bacteria</taxon>
        <taxon>Pseudomonadati</taxon>
        <taxon>Pseudomonadota</taxon>
        <taxon>Gammaproteobacteria</taxon>
        <taxon>Thiotrichales</taxon>
        <taxon>Thiotrichaceae</taxon>
        <taxon>Thiomargarita</taxon>
    </lineage>
</organism>
<gene>
    <name evidence="1" type="ORF">PN36_04965</name>
</gene>
<dbReference type="InterPro" id="IPR011008">
    <property type="entry name" value="Dimeric_a/b-barrel"/>
</dbReference>
<dbReference type="GO" id="GO:0003677">
    <property type="term" value="F:DNA binding"/>
    <property type="evidence" value="ECO:0007669"/>
    <property type="project" value="InterPro"/>
</dbReference>
<proteinExistence type="predicted"/>
<dbReference type="Gene3D" id="1.10.260.40">
    <property type="entry name" value="lambda repressor-like DNA-binding domains"/>
    <property type="match status" value="1"/>
</dbReference>
<dbReference type="EMBL" id="JSZA02000013">
    <property type="protein sequence ID" value="KHD05729.1"/>
    <property type="molecule type" value="Genomic_DNA"/>
</dbReference>
<evidence type="ECO:0000313" key="2">
    <source>
        <dbReference type="Proteomes" id="UP000030428"/>
    </source>
</evidence>
<dbReference type="InterPro" id="IPR001387">
    <property type="entry name" value="Cro/C1-type_HTH"/>
</dbReference>
<comment type="caution">
    <text evidence="1">The sequence shown here is derived from an EMBL/GenBank/DDBJ whole genome shotgun (WGS) entry which is preliminary data.</text>
</comment>
<protein>
    <submittedName>
        <fullName evidence="1">Uncharacterized protein</fullName>
    </submittedName>
</protein>
<dbReference type="Proteomes" id="UP000030428">
    <property type="component" value="Unassembled WGS sequence"/>
</dbReference>
<reference evidence="1 2" key="1">
    <citation type="journal article" date="2016" name="Front. Microbiol.">
        <title>Single-Cell (Meta-)Genomics of a Dimorphic Candidatus Thiomargarita nelsonii Reveals Genomic Plasticity.</title>
        <authorList>
            <person name="Flood B.E."/>
            <person name="Fliss P."/>
            <person name="Jones D.S."/>
            <person name="Dick G.J."/>
            <person name="Jain S."/>
            <person name="Kaster A.K."/>
            <person name="Winkel M."/>
            <person name="Mussmann M."/>
            <person name="Bailey J."/>
        </authorList>
    </citation>
    <scope>NUCLEOTIDE SEQUENCE [LARGE SCALE GENOMIC DNA]</scope>
    <source>
        <strain evidence="1">Hydrate Ridge</strain>
    </source>
</reference>
<accession>A0A0A6P5V7</accession>
<dbReference type="InterPro" id="IPR010982">
    <property type="entry name" value="Lambda_DNA-bd_dom_sf"/>
</dbReference>
<dbReference type="AlphaFoldDB" id="A0A0A6P5V7"/>
<sequence length="403" mass="46368">MFSMHNYGHEQIRRNNLKRIIDEQYQSNQAAFARAIEIKPTQISNMLNGKAPIGNSMAQRIENLVGRERGALDLPPEKIFTAYIYVEIPIPLAGSLLETLHEYESVKEAAVVYGNDWQVFVKLQATEKRIQEIIMQVISPLKGVRGTHTSIVMSGHHWQKEQAAQALEIMPAENPSKLSVNGDDDEEGLTVDEYRSRLTQKKLENPLYTSHLNNMIDNWQEMGKQLEQAFAGQVSITQQDQLLLYPLSLLEKAQSSLYASVVWQQRTAAERGSEQKCFEKQKNIINNKKTDTYKIFVIPNPAALDNDLLMRMYQEMQMGVKVSYLLEDEWKFGETGTSEAFMIFDEQQVWAYLPLQNHQSLRHAVLYTDPNWVKKYLNLFKANQLVAHTLSSEQIERAEKLCR</sequence>
<dbReference type="CDD" id="cd00093">
    <property type="entry name" value="HTH_XRE"/>
    <property type="match status" value="1"/>
</dbReference>
<keyword evidence="2" id="KW-1185">Reference proteome</keyword>